<keyword evidence="4 8" id="KW-1003">Cell membrane</keyword>
<organism evidence="9 10">
    <name type="scientific">Staphylococcus canis</name>
    <dbReference type="NCBI Taxonomy" id="2724942"/>
    <lineage>
        <taxon>Bacteria</taxon>
        <taxon>Bacillati</taxon>
        <taxon>Bacillota</taxon>
        <taxon>Bacilli</taxon>
        <taxon>Bacillales</taxon>
        <taxon>Staphylococcaceae</taxon>
        <taxon>Staphylococcus</taxon>
    </lineage>
</organism>
<protein>
    <submittedName>
        <fullName evidence="9">Alanine:cation symporter family protein</fullName>
    </submittedName>
</protein>
<feature type="transmembrane region" description="Helical" evidence="8">
    <location>
        <begin position="392"/>
        <end position="411"/>
    </location>
</feature>
<keyword evidence="7 8" id="KW-0472">Membrane</keyword>
<dbReference type="PANTHER" id="PTHR30330:SF1">
    <property type="entry name" value="AMINO-ACID CARRIER PROTEIN ALST"/>
    <property type="match status" value="1"/>
</dbReference>
<evidence type="ECO:0000256" key="2">
    <source>
        <dbReference type="ARBA" id="ARBA00009261"/>
    </source>
</evidence>
<keyword evidence="5 8" id="KW-0812">Transmembrane</keyword>
<dbReference type="InterPro" id="IPR001463">
    <property type="entry name" value="Na/Ala_symport"/>
</dbReference>
<proteinExistence type="inferred from homology"/>
<dbReference type="RefSeq" id="WP_198618702.1">
    <property type="nucleotide sequence ID" value="NZ_JABANU010000033.1"/>
</dbReference>
<keyword evidence="3 8" id="KW-0813">Transport</keyword>
<name>A0ABS0TB05_9STAP</name>
<evidence type="ECO:0000256" key="5">
    <source>
        <dbReference type="ARBA" id="ARBA00022692"/>
    </source>
</evidence>
<feature type="transmembrane region" description="Helical" evidence="8">
    <location>
        <begin position="27"/>
        <end position="46"/>
    </location>
</feature>
<dbReference type="Pfam" id="PF01235">
    <property type="entry name" value="Na_Ala_symp"/>
    <property type="match status" value="1"/>
</dbReference>
<keyword evidence="6 8" id="KW-1133">Transmembrane helix</keyword>
<dbReference type="Proteomes" id="UP000751852">
    <property type="component" value="Unassembled WGS sequence"/>
</dbReference>
<evidence type="ECO:0000256" key="4">
    <source>
        <dbReference type="ARBA" id="ARBA00022475"/>
    </source>
</evidence>
<comment type="subcellular location">
    <subcellularLocation>
        <location evidence="1 8">Cell membrane</location>
        <topology evidence="1 8">Multi-pass membrane protein</topology>
    </subcellularLocation>
</comment>
<evidence type="ECO:0000256" key="7">
    <source>
        <dbReference type="ARBA" id="ARBA00023136"/>
    </source>
</evidence>
<dbReference type="PRINTS" id="PR00175">
    <property type="entry name" value="NAALASMPORT"/>
</dbReference>
<feature type="transmembrane region" description="Helical" evidence="8">
    <location>
        <begin position="359"/>
        <end position="380"/>
    </location>
</feature>
<feature type="transmembrane region" description="Helical" evidence="8">
    <location>
        <begin position="77"/>
        <end position="101"/>
    </location>
</feature>
<comment type="caution">
    <text evidence="9">The sequence shown here is derived from an EMBL/GenBank/DDBJ whole genome shotgun (WGS) entry which is preliminary data.</text>
</comment>
<evidence type="ECO:0000313" key="10">
    <source>
        <dbReference type="Proteomes" id="UP000751852"/>
    </source>
</evidence>
<dbReference type="NCBIfam" id="TIGR00835">
    <property type="entry name" value="agcS"/>
    <property type="match status" value="1"/>
</dbReference>
<feature type="transmembrane region" description="Helical" evidence="8">
    <location>
        <begin position="220"/>
        <end position="239"/>
    </location>
</feature>
<accession>A0ABS0TB05</accession>
<evidence type="ECO:0000256" key="3">
    <source>
        <dbReference type="ARBA" id="ARBA00022448"/>
    </source>
</evidence>
<evidence type="ECO:0000256" key="6">
    <source>
        <dbReference type="ARBA" id="ARBA00022989"/>
    </source>
</evidence>
<feature type="transmembrane region" description="Helical" evidence="8">
    <location>
        <begin position="187"/>
        <end position="208"/>
    </location>
</feature>
<evidence type="ECO:0000256" key="1">
    <source>
        <dbReference type="ARBA" id="ARBA00004651"/>
    </source>
</evidence>
<dbReference type="Gene3D" id="1.20.1740.10">
    <property type="entry name" value="Amino acid/polyamine transporter I"/>
    <property type="match status" value="1"/>
</dbReference>
<dbReference type="EMBL" id="JABANU010000033">
    <property type="protein sequence ID" value="MBI5975931.1"/>
    <property type="molecule type" value="Genomic_DNA"/>
</dbReference>
<keyword evidence="10" id="KW-1185">Reference proteome</keyword>
<evidence type="ECO:0000313" key="9">
    <source>
        <dbReference type="EMBL" id="MBI5975931.1"/>
    </source>
</evidence>
<gene>
    <name evidence="9" type="ORF">HHH54_10195</name>
</gene>
<feature type="transmembrane region" description="Helical" evidence="8">
    <location>
        <begin position="311"/>
        <end position="332"/>
    </location>
</feature>
<evidence type="ECO:0000256" key="8">
    <source>
        <dbReference type="RuleBase" id="RU363064"/>
    </source>
</evidence>
<dbReference type="PROSITE" id="PS00873">
    <property type="entry name" value="NA_ALANINE_SYMP"/>
    <property type="match status" value="1"/>
</dbReference>
<reference evidence="9 10" key="1">
    <citation type="submission" date="2020-04" db="EMBL/GenBank/DDBJ databases">
        <title>Staphylococcus species from domestic dog.</title>
        <authorList>
            <person name="Paterson G.K."/>
        </authorList>
    </citation>
    <scope>NUCLEOTIDE SEQUENCE [LARGE SCALE GENOMIC DNA]</scope>
    <source>
        <strain evidence="9 10">H16/1A</strain>
    </source>
</reference>
<dbReference type="PANTHER" id="PTHR30330">
    <property type="entry name" value="AGSS FAMILY TRANSPORTER, SODIUM-ALANINE"/>
    <property type="match status" value="1"/>
</dbReference>
<feature type="transmembrane region" description="Helical" evidence="8">
    <location>
        <begin position="155"/>
        <end position="175"/>
    </location>
</feature>
<feature type="transmembrane region" description="Helical" evidence="8">
    <location>
        <begin position="423"/>
        <end position="445"/>
    </location>
</feature>
<keyword evidence="8" id="KW-0769">Symport</keyword>
<comment type="similarity">
    <text evidence="2 8">Belongs to the alanine or glycine:cation symporter (AGCS) (TC 2.A.25) family.</text>
</comment>
<sequence length="489" mass="52865">MQDFDNLIPGWFKTFIQVGNDLIWSQYLIGLLLTAGFFFTISSKFVQIRWLPEMFRALTEKPETLDSGEKGISPFQAFAISAGSRVGTGNIAGVATAIVLGGPGAVFWMWIIAIIGAASAFIEATLAQVYKVHDKDGGFRGGPAYYITKGLNQRWLGTLFAVLITVTFAFVFNTVQSNTIAESLNTQYHVSPVITGIILAIITGIVIFGGVRSIAKLSSVIVPVMAIIYIIMVLGILLFNFDQIIPMISTIIKSAFGLNQAAGGAVGFAVLQGIKRGLFSNEAGMGSAPNAAATAAVSHPVKQGLIQSLGVFFDTILVCTATAIMILLYSGLKFGENAPQGVAVTQTALNEHLGSMGGVFLTVAITLFAFSSVVGNYYYGQANIEFLSNNKVILFIFRCLVVVLVFMGAVIKTETVWSTADVFMGLMAIVNIVAIIGLSNIAFAVTKDYQRQRKEGKRPIFKPENLEINLFGIEAWGENNKKRDQYDQY</sequence>